<sequence length="297" mass="34098">MVRYLFTDFRALNILRNESTCTVVNEEAEISGYEIYLVEQWACDRRIVTVITSYTGDSEHKIRVGVLSIPQDPKHWSDKTRAYFNEMRNCHAKPKQTELGSLFVTSLPTFPSHLTIILVPKGDIRANAGLFDVNLNLKRMGCCGRSTVSFKVPPDAVSVKFRHMFLTSDQVPITFAARELVMIIQLSLYYFGYFQANYIDGLLCDHTQRAIKEWWENVGKQRYFLKPTEDPMCRQSVAGIIGLVMGASRRLALVSNSRAPKDPYDAEHFMYSLEIFQKNEHLPNTICLDSKTIERLH</sequence>
<dbReference type="OrthoDB" id="19806at2759"/>
<accession>A0A1E3PG30</accession>
<organism evidence="2 3">
    <name type="scientific">Nadsonia fulvescens var. elongata DSM 6958</name>
    <dbReference type="NCBI Taxonomy" id="857566"/>
    <lineage>
        <taxon>Eukaryota</taxon>
        <taxon>Fungi</taxon>
        <taxon>Dikarya</taxon>
        <taxon>Ascomycota</taxon>
        <taxon>Saccharomycotina</taxon>
        <taxon>Dipodascomycetes</taxon>
        <taxon>Dipodascales</taxon>
        <taxon>Dipodascales incertae sedis</taxon>
        <taxon>Nadsonia</taxon>
    </lineage>
</organism>
<evidence type="ECO:0000259" key="1">
    <source>
        <dbReference type="Pfam" id="PF25995"/>
    </source>
</evidence>
<feature type="domain" description="STB6-like N-terminal" evidence="1">
    <location>
        <begin position="3"/>
        <end position="140"/>
    </location>
</feature>
<reference evidence="2 3" key="1">
    <citation type="journal article" date="2016" name="Proc. Natl. Acad. Sci. U.S.A.">
        <title>Comparative genomics of biotechnologically important yeasts.</title>
        <authorList>
            <person name="Riley R."/>
            <person name="Haridas S."/>
            <person name="Wolfe K.H."/>
            <person name="Lopes M.R."/>
            <person name="Hittinger C.T."/>
            <person name="Goeker M."/>
            <person name="Salamov A.A."/>
            <person name="Wisecaver J.H."/>
            <person name="Long T.M."/>
            <person name="Calvey C.H."/>
            <person name="Aerts A.L."/>
            <person name="Barry K.W."/>
            <person name="Choi C."/>
            <person name="Clum A."/>
            <person name="Coughlan A.Y."/>
            <person name="Deshpande S."/>
            <person name="Douglass A.P."/>
            <person name="Hanson S.J."/>
            <person name="Klenk H.-P."/>
            <person name="LaButti K.M."/>
            <person name="Lapidus A."/>
            <person name="Lindquist E.A."/>
            <person name="Lipzen A.M."/>
            <person name="Meier-Kolthoff J.P."/>
            <person name="Ohm R.A."/>
            <person name="Otillar R.P."/>
            <person name="Pangilinan J.L."/>
            <person name="Peng Y."/>
            <person name="Rokas A."/>
            <person name="Rosa C.A."/>
            <person name="Scheuner C."/>
            <person name="Sibirny A.A."/>
            <person name="Slot J.C."/>
            <person name="Stielow J.B."/>
            <person name="Sun H."/>
            <person name="Kurtzman C.P."/>
            <person name="Blackwell M."/>
            <person name="Grigoriev I.V."/>
            <person name="Jeffries T.W."/>
        </authorList>
    </citation>
    <scope>NUCLEOTIDE SEQUENCE [LARGE SCALE GENOMIC DNA]</scope>
    <source>
        <strain evidence="2 3">DSM 6958</strain>
    </source>
</reference>
<evidence type="ECO:0000313" key="2">
    <source>
        <dbReference type="EMBL" id="ODQ64386.1"/>
    </source>
</evidence>
<feature type="non-terminal residue" evidence="2">
    <location>
        <position position="297"/>
    </location>
</feature>
<dbReference type="Pfam" id="PF25995">
    <property type="entry name" value="STB6_N"/>
    <property type="match status" value="1"/>
</dbReference>
<dbReference type="InterPro" id="IPR059025">
    <property type="entry name" value="STB6_N"/>
</dbReference>
<dbReference type="PANTHER" id="PTHR31011">
    <property type="entry name" value="PROTEIN STB2-RELATED"/>
    <property type="match status" value="1"/>
</dbReference>
<dbReference type="GO" id="GO:0070822">
    <property type="term" value="C:Sin3-type complex"/>
    <property type="evidence" value="ECO:0007669"/>
    <property type="project" value="TreeGrafter"/>
</dbReference>
<dbReference type="InterPro" id="IPR038919">
    <property type="entry name" value="STB2/STB2"/>
</dbReference>
<dbReference type="AlphaFoldDB" id="A0A1E3PG30"/>
<dbReference type="PANTHER" id="PTHR31011:SF2">
    <property type="entry name" value="PROTEIN STB2-RELATED"/>
    <property type="match status" value="1"/>
</dbReference>
<gene>
    <name evidence="2" type="ORF">NADFUDRAFT_27149</name>
</gene>
<proteinExistence type="predicted"/>
<protein>
    <recommendedName>
        <fullName evidence="1">STB6-like N-terminal domain-containing protein</fullName>
    </recommendedName>
</protein>
<keyword evidence="3" id="KW-1185">Reference proteome</keyword>
<dbReference type="EMBL" id="KV454412">
    <property type="protein sequence ID" value="ODQ64386.1"/>
    <property type="molecule type" value="Genomic_DNA"/>
</dbReference>
<name>A0A1E3PG30_9ASCO</name>
<dbReference type="Proteomes" id="UP000095009">
    <property type="component" value="Unassembled WGS sequence"/>
</dbReference>
<evidence type="ECO:0000313" key="3">
    <source>
        <dbReference type="Proteomes" id="UP000095009"/>
    </source>
</evidence>
<dbReference type="STRING" id="857566.A0A1E3PG30"/>